<organism evidence="1 2">
    <name type="scientific">Catalinimonas alkaloidigena</name>
    <dbReference type="NCBI Taxonomy" id="1075417"/>
    <lineage>
        <taxon>Bacteria</taxon>
        <taxon>Pseudomonadati</taxon>
        <taxon>Bacteroidota</taxon>
        <taxon>Cytophagia</taxon>
        <taxon>Cytophagales</taxon>
        <taxon>Catalimonadaceae</taxon>
        <taxon>Catalinimonas</taxon>
    </lineage>
</organism>
<dbReference type="Proteomes" id="UP000198510">
    <property type="component" value="Unassembled WGS sequence"/>
</dbReference>
<evidence type="ECO:0000313" key="1">
    <source>
        <dbReference type="EMBL" id="SDL64524.1"/>
    </source>
</evidence>
<evidence type="ECO:0000313" key="2">
    <source>
        <dbReference type="Proteomes" id="UP000198510"/>
    </source>
</evidence>
<dbReference type="EMBL" id="FNFO01000007">
    <property type="protein sequence ID" value="SDL64524.1"/>
    <property type="molecule type" value="Genomic_DNA"/>
</dbReference>
<reference evidence="1 2" key="1">
    <citation type="submission" date="2016-10" db="EMBL/GenBank/DDBJ databases">
        <authorList>
            <person name="de Groot N.N."/>
        </authorList>
    </citation>
    <scope>NUCLEOTIDE SEQUENCE [LARGE SCALE GENOMIC DNA]</scope>
    <source>
        <strain evidence="1 2">DSM 25186</strain>
    </source>
</reference>
<sequence length="158" mass="17972">MSRKKIRLLFILTGAFLCVQAVVAWGYEEPFPAFVYPRFNSIWLKEDGKATLKTFDLYAFAQGDSIPIDPGELYEDVEGKARRSMVTAFSFEHFPRPGEPVSPAWEEMRAYLFNGVSQFTGRPDIDSLKLTWKFLIVTPDSGTVENEIIESRVISSHP</sequence>
<accession>A0A1G9LRX0</accession>
<protein>
    <submittedName>
        <fullName evidence="1">Uncharacterized protein</fullName>
    </submittedName>
</protein>
<dbReference type="AlphaFoldDB" id="A0A1G9LRX0"/>
<proteinExistence type="predicted"/>
<dbReference type="STRING" id="1075417.SAMN05421823_107144"/>
<name>A0A1G9LRX0_9BACT</name>
<gene>
    <name evidence="1" type="ORF">SAMN05421823_107144</name>
</gene>
<keyword evidence="2" id="KW-1185">Reference proteome</keyword>
<dbReference type="RefSeq" id="WP_089684469.1">
    <property type="nucleotide sequence ID" value="NZ_FNFO01000007.1"/>
</dbReference>